<evidence type="ECO:0000313" key="1">
    <source>
        <dbReference type="EMBL" id="MBC2845335.1"/>
    </source>
</evidence>
<dbReference type="Proteomes" id="UP000533900">
    <property type="component" value="Unassembled WGS sequence"/>
</dbReference>
<organism evidence="1 2">
    <name type="scientific">Winogradskyella flava</name>
    <dbReference type="NCBI Taxonomy" id="1884876"/>
    <lineage>
        <taxon>Bacteria</taxon>
        <taxon>Pseudomonadati</taxon>
        <taxon>Bacteroidota</taxon>
        <taxon>Flavobacteriia</taxon>
        <taxon>Flavobacteriales</taxon>
        <taxon>Flavobacteriaceae</taxon>
        <taxon>Winogradskyella</taxon>
    </lineage>
</organism>
<gene>
    <name evidence="1" type="ORF">H7F21_09550</name>
</gene>
<comment type="caution">
    <text evidence="1">The sequence shown here is derived from an EMBL/GenBank/DDBJ whole genome shotgun (WGS) entry which is preliminary data.</text>
</comment>
<keyword evidence="2" id="KW-1185">Reference proteome</keyword>
<accession>A0A842IRI0</accession>
<sequence>MKSKFLVFLVIVFSYQSCCLRKGEEIDRITFTVQEKTKIPYTDSQLVDMITDDGFQFQLSTNTRSSFFSDQEHCEDYTSYESYNVDLSSELPNLDIALSLNRSYNYVDDVEFIDVGLTINRLFFYYDLETPLETIEINGTIYTDVYRYFSNQVDVAIAEVLFNEASGILRINYLNGDYVQID</sequence>
<proteinExistence type="predicted"/>
<dbReference type="RefSeq" id="WP_185789038.1">
    <property type="nucleotide sequence ID" value="NZ_JACLCP010000002.1"/>
</dbReference>
<dbReference type="AlphaFoldDB" id="A0A842IRI0"/>
<reference evidence="1" key="1">
    <citation type="submission" date="2020-08" db="EMBL/GenBank/DDBJ databases">
        <title>Winogradskyella ouciana sp. nov., isolated from the hadal seawater of the Mariana Trench.</title>
        <authorList>
            <person name="He X."/>
        </authorList>
    </citation>
    <scope>NUCLEOTIDE SEQUENCE [LARGE SCALE GENOMIC DNA]</scope>
    <source>
        <strain evidence="1">KCTC 52348</strain>
    </source>
</reference>
<evidence type="ECO:0000313" key="2">
    <source>
        <dbReference type="Proteomes" id="UP000533900"/>
    </source>
</evidence>
<name>A0A842IRI0_9FLAO</name>
<protein>
    <submittedName>
        <fullName evidence="1">Uncharacterized protein</fullName>
    </submittedName>
</protein>
<dbReference type="EMBL" id="JACLCP010000002">
    <property type="protein sequence ID" value="MBC2845335.1"/>
    <property type="molecule type" value="Genomic_DNA"/>
</dbReference>